<feature type="region of interest" description="Disordered" evidence="5">
    <location>
        <begin position="319"/>
        <end position="340"/>
    </location>
</feature>
<keyword evidence="7" id="KW-0813">Transport</keyword>
<proteinExistence type="predicted"/>
<dbReference type="STRING" id="1380566.A0A179FNH0"/>
<dbReference type="KEGG" id="pchm:VFPPC_08147"/>
<dbReference type="AlphaFoldDB" id="A0A179FNH0"/>
<dbReference type="EMBL" id="LSBJ02000004">
    <property type="protein sequence ID" value="OAQ66613.1"/>
    <property type="molecule type" value="Genomic_DNA"/>
</dbReference>
<accession>A0A179FNH0</accession>
<dbReference type="Proteomes" id="UP000078397">
    <property type="component" value="Unassembled WGS sequence"/>
</dbReference>
<organism evidence="7 8">
    <name type="scientific">Pochonia chlamydosporia 170</name>
    <dbReference type="NCBI Taxonomy" id="1380566"/>
    <lineage>
        <taxon>Eukaryota</taxon>
        <taxon>Fungi</taxon>
        <taxon>Dikarya</taxon>
        <taxon>Ascomycota</taxon>
        <taxon>Pezizomycotina</taxon>
        <taxon>Sordariomycetes</taxon>
        <taxon>Hypocreomycetidae</taxon>
        <taxon>Hypocreales</taxon>
        <taxon>Clavicipitaceae</taxon>
        <taxon>Pochonia</taxon>
    </lineage>
</organism>
<feature type="compositionally biased region" description="Polar residues" evidence="5">
    <location>
        <begin position="61"/>
        <end position="94"/>
    </location>
</feature>
<dbReference type="OrthoDB" id="4941261at2759"/>
<keyword evidence="7" id="KW-0762">Sugar transport</keyword>
<feature type="compositionally biased region" description="Low complexity" evidence="5">
    <location>
        <begin position="137"/>
        <end position="147"/>
    </location>
</feature>
<dbReference type="GO" id="GO:0016020">
    <property type="term" value="C:membrane"/>
    <property type="evidence" value="ECO:0007669"/>
    <property type="project" value="UniProtKB-SubCell"/>
</dbReference>
<comment type="caution">
    <text evidence="7">The sequence shown here is derived from an EMBL/GenBank/DDBJ whole genome shotgun (WGS) entry which is preliminary data.</text>
</comment>
<evidence type="ECO:0000313" key="8">
    <source>
        <dbReference type="Proteomes" id="UP000078397"/>
    </source>
</evidence>
<keyword evidence="8" id="KW-1185">Reference proteome</keyword>
<evidence type="ECO:0000256" key="2">
    <source>
        <dbReference type="ARBA" id="ARBA00022692"/>
    </source>
</evidence>
<feature type="compositionally biased region" description="Polar residues" evidence="5">
    <location>
        <begin position="398"/>
        <end position="408"/>
    </location>
</feature>
<evidence type="ECO:0000313" key="7">
    <source>
        <dbReference type="EMBL" id="OAQ66613.1"/>
    </source>
</evidence>
<reference evidence="7 8" key="1">
    <citation type="journal article" date="2016" name="PLoS Pathog.">
        <title>Biosynthesis of antibiotic leucinostatins in bio-control fungus Purpureocillium lilacinum and their inhibition on phytophthora revealed by genome mining.</title>
        <authorList>
            <person name="Wang G."/>
            <person name="Liu Z."/>
            <person name="Lin R."/>
            <person name="Li E."/>
            <person name="Mao Z."/>
            <person name="Ling J."/>
            <person name="Yang Y."/>
            <person name="Yin W.B."/>
            <person name="Xie B."/>
        </authorList>
    </citation>
    <scope>NUCLEOTIDE SEQUENCE [LARGE SCALE GENOMIC DNA]</scope>
    <source>
        <strain evidence="7">170</strain>
    </source>
</reference>
<protein>
    <submittedName>
        <fullName evidence="7">Sugar transporter</fullName>
    </submittedName>
</protein>
<comment type="subcellular location">
    <subcellularLocation>
        <location evidence="1">Membrane</location>
        <topology evidence="1">Single-pass membrane protein</topology>
    </subcellularLocation>
</comment>
<feature type="compositionally biased region" description="Polar residues" evidence="5">
    <location>
        <begin position="468"/>
        <end position="481"/>
    </location>
</feature>
<feature type="region of interest" description="Disordered" evidence="5">
    <location>
        <begin position="390"/>
        <end position="428"/>
    </location>
</feature>
<dbReference type="InterPro" id="IPR051694">
    <property type="entry name" value="Immunoregulatory_rcpt-like"/>
</dbReference>
<feature type="region of interest" description="Disordered" evidence="5">
    <location>
        <begin position="1"/>
        <end position="189"/>
    </location>
</feature>
<gene>
    <name evidence="7" type="ORF">VFPPC_08147</name>
</gene>
<evidence type="ECO:0000256" key="3">
    <source>
        <dbReference type="ARBA" id="ARBA00022989"/>
    </source>
</evidence>
<evidence type="ECO:0000256" key="6">
    <source>
        <dbReference type="SAM" id="Phobius"/>
    </source>
</evidence>
<keyword evidence="2 6" id="KW-0812">Transmembrane</keyword>
<feature type="compositionally biased region" description="Low complexity" evidence="5">
    <location>
        <begin position="20"/>
        <end position="60"/>
    </location>
</feature>
<feature type="compositionally biased region" description="Polar residues" evidence="5">
    <location>
        <begin position="1"/>
        <end position="19"/>
    </location>
</feature>
<dbReference type="GO" id="GO:0071944">
    <property type="term" value="C:cell periphery"/>
    <property type="evidence" value="ECO:0007669"/>
    <property type="project" value="UniProtKB-ARBA"/>
</dbReference>
<evidence type="ECO:0000256" key="4">
    <source>
        <dbReference type="ARBA" id="ARBA00023136"/>
    </source>
</evidence>
<dbReference type="CDD" id="cd12087">
    <property type="entry name" value="TM_EGFR-like"/>
    <property type="match status" value="1"/>
</dbReference>
<keyword evidence="3 6" id="KW-1133">Transmembrane helix</keyword>
<feature type="region of interest" description="Disordered" evidence="5">
    <location>
        <begin position="589"/>
        <end position="620"/>
    </location>
</feature>
<name>A0A179FNH0_METCM</name>
<feature type="region of interest" description="Disordered" evidence="5">
    <location>
        <begin position="448"/>
        <end position="510"/>
    </location>
</feature>
<dbReference type="PANTHER" id="PTHR15549">
    <property type="entry name" value="PAIRED IMMUNOGLOBULIN-LIKE TYPE 2 RECEPTOR"/>
    <property type="match status" value="1"/>
</dbReference>
<dbReference type="RefSeq" id="XP_018143700.1">
    <property type="nucleotide sequence ID" value="XM_018286905.1"/>
</dbReference>
<evidence type="ECO:0000256" key="5">
    <source>
        <dbReference type="SAM" id="MobiDB-lite"/>
    </source>
</evidence>
<feature type="compositionally biased region" description="Polar residues" evidence="5">
    <location>
        <begin position="539"/>
        <end position="558"/>
    </location>
</feature>
<sequence length="620" mass="65180">MASQTNSSTPRSSAVNATPSATASSLHLISSSPKPISPGSLSSLPTLASPSPSISTSHLSQQSTPRNTVTETSPSVSQPRLDTTPQRLQPTEISTPEDEDSSDGQKPGQDVVQGTERPAPEAQPTPTRIESPPARNQPPQISQTPTIPLAPKPSPTGNSPTAQRDDPTPSKQPDPNIVSPDGDRGSKLSSVGVVVPVIPTTLRTATNSISPNTENEVGRGSSTAILSTTSAVGAPFLGNEPETTSTVPPNVGVGRTGGGVGATDDTSHSGQKNMSTGAIVGISVGAFAAVSLIALLFWLWRRRSMKKRTGSLYSPVADPDTNPRQWGQSGIGISPQRLFRPRRDPSSLDNFGVSNVAAVAPNMAERTAAPGLLGRGRINNQEYTEYAPLRYNGHSRDNSNTIGTNQPNFGLGQRQIEPSNPFSDRNAVDVAPQLPSLPATALVFDMPWGNQSKDSGNAGAADSRTSRGRSLSATVRASQYPSVPPAPSRPHSVHRESIQSVDSFTNKRNKFRSDPFDLEIESRLISGQSPIPEMPRRTAASSTYSAQPDSGPSSRYTSGVSVSGWSVIHAGGASSKAVQTQANNIISWDHPRSSEFSHPSGVPRPLGDKRQPGVVFGQAL</sequence>
<feature type="transmembrane region" description="Helical" evidence="6">
    <location>
        <begin position="278"/>
        <end position="300"/>
    </location>
</feature>
<feature type="region of interest" description="Disordered" evidence="5">
    <location>
        <begin position="523"/>
        <end position="558"/>
    </location>
</feature>
<dbReference type="GeneID" id="28850899"/>
<evidence type="ECO:0000256" key="1">
    <source>
        <dbReference type="ARBA" id="ARBA00004167"/>
    </source>
</evidence>
<keyword evidence="4 6" id="KW-0472">Membrane</keyword>